<comment type="caution">
    <text evidence="1">The sequence shown here is derived from an EMBL/GenBank/DDBJ whole genome shotgun (WGS) entry which is preliminary data.</text>
</comment>
<name>A0A5A7Q5K6_STRAF</name>
<evidence type="ECO:0000313" key="2">
    <source>
        <dbReference type="Proteomes" id="UP000325081"/>
    </source>
</evidence>
<dbReference type="GO" id="GO:0016787">
    <property type="term" value="F:hydrolase activity"/>
    <property type="evidence" value="ECO:0007669"/>
    <property type="project" value="UniProtKB-KW"/>
</dbReference>
<sequence>MNGNSTSPVMSKVQIQLDSGQMWLNRFTFAPISGLAVPLNTPHPAVCGQFPISHNPTTGSTADVTATISPSAVKTLAHTFLTPNAKTSAKNPNKNPATKPTTAAFRALPGLPAPNSFPTLVDTPKLNDEGKTYTNDVVCISIPIDPTFELGSGKSPHSKIMISYHHHSRHTLTQLGTASLTSGFQFSKHSSAEITPPHVFTYIFDTNTYITNDASKFAFVHTPANATPLIPRLRDVTRK</sequence>
<evidence type="ECO:0000313" key="1">
    <source>
        <dbReference type="EMBL" id="GER40519.1"/>
    </source>
</evidence>
<reference evidence="2" key="1">
    <citation type="journal article" date="2019" name="Curr. Biol.">
        <title>Genome Sequence of Striga asiatica Provides Insight into the Evolution of Plant Parasitism.</title>
        <authorList>
            <person name="Yoshida S."/>
            <person name="Kim S."/>
            <person name="Wafula E.K."/>
            <person name="Tanskanen J."/>
            <person name="Kim Y.M."/>
            <person name="Honaas L."/>
            <person name="Yang Z."/>
            <person name="Spallek T."/>
            <person name="Conn C.E."/>
            <person name="Ichihashi Y."/>
            <person name="Cheong K."/>
            <person name="Cui S."/>
            <person name="Der J.P."/>
            <person name="Gundlach H."/>
            <person name="Jiao Y."/>
            <person name="Hori C."/>
            <person name="Ishida J.K."/>
            <person name="Kasahara H."/>
            <person name="Kiba T."/>
            <person name="Kim M.S."/>
            <person name="Koo N."/>
            <person name="Laohavisit A."/>
            <person name="Lee Y.H."/>
            <person name="Lumba S."/>
            <person name="McCourt P."/>
            <person name="Mortimer J.C."/>
            <person name="Mutuku J.M."/>
            <person name="Nomura T."/>
            <person name="Sasaki-Sekimoto Y."/>
            <person name="Seto Y."/>
            <person name="Wang Y."/>
            <person name="Wakatake T."/>
            <person name="Sakakibara H."/>
            <person name="Demura T."/>
            <person name="Yamaguchi S."/>
            <person name="Yoneyama K."/>
            <person name="Manabe R.I."/>
            <person name="Nelson D.C."/>
            <person name="Schulman A.H."/>
            <person name="Timko M.P."/>
            <person name="dePamphilis C.W."/>
            <person name="Choi D."/>
            <person name="Shirasu K."/>
        </authorList>
    </citation>
    <scope>NUCLEOTIDE SEQUENCE [LARGE SCALE GENOMIC DNA]</scope>
    <source>
        <strain evidence="2">cv. UVA1</strain>
    </source>
</reference>
<organism evidence="1 2">
    <name type="scientific">Striga asiatica</name>
    <name type="common">Asiatic witchweed</name>
    <name type="synonym">Buchnera asiatica</name>
    <dbReference type="NCBI Taxonomy" id="4170"/>
    <lineage>
        <taxon>Eukaryota</taxon>
        <taxon>Viridiplantae</taxon>
        <taxon>Streptophyta</taxon>
        <taxon>Embryophyta</taxon>
        <taxon>Tracheophyta</taxon>
        <taxon>Spermatophyta</taxon>
        <taxon>Magnoliopsida</taxon>
        <taxon>eudicotyledons</taxon>
        <taxon>Gunneridae</taxon>
        <taxon>Pentapetalae</taxon>
        <taxon>asterids</taxon>
        <taxon>lamiids</taxon>
        <taxon>Lamiales</taxon>
        <taxon>Orobanchaceae</taxon>
        <taxon>Buchnereae</taxon>
        <taxon>Striga</taxon>
    </lineage>
</organism>
<protein>
    <submittedName>
        <fullName evidence="1">Gamma-glutamyl hydrolase 2</fullName>
    </submittedName>
</protein>
<keyword evidence="1" id="KW-0378">Hydrolase</keyword>
<accession>A0A5A7Q5K6</accession>
<dbReference type="OrthoDB" id="1738526at2759"/>
<dbReference type="Proteomes" id="UP000325081">
    <property type="component" value="Unassembled WGS sequence"/>
</dbReference>
<dbReference type="AlphaFoldDB" id="A0A5A7Q5K6"/>
<gene>
    <name evidence="1" type="ORF">STAS_17196</name>
</gene>
<dbReference type="EMBL" id="BKCP01005916">
    <property type="protein sequence ID" value="GER40519.1"/>
    <property type="molecule type" value="Genomic_DNA"/>
</dbReference>
<keyword evidence="2" id="KW-1185">Reference proteome</keyword>
<proteinExistence type="predicted"/>